<reference evidence="3" key="1">
    <citation type="submission" date="2011-12" db="EMBL/GenBank/DDBJ databases">
        <title>Complete sequence of Methanoregula formicicum SMSP.</title>
        <authorList>
            <person name="Lucas S."/>
            <person name="Han J."/>
            <person name="Lapidus A."/>
            <person name="Cheng J.-F."/>
            <person name="Goodwin L."/>
            <person name="Pitluck S."/>
            <person name="Peters L."/>
            <person name="Ovchinnikova G."/>
            <person name="Teshima H."/>
            <person name="Detter J.C."/>
            <person name="Han C."/>
            <person name="Tapia R."/>
            <person name="Land M."/>
            <person name="Hauser L."/>
            <person name="Kyrpides N."/>
            <person name="Ivanova N."/>
            <person name="Pagani I."/>
            <person name="Imachi H."/>
            <person name="Tamaki H."/>
            <person name="Sekiguchi Y."/>
            <person name="Kamagata Y."/>
            <person name="Cadillo-Quiroz H."/>
            <person name="Zinder S."/>
            <person name="Liu W.-T."/>
            <person name="Woyke T."/>
        </authorList>
    </citation>
    <scope>NUCLEOTIDE SEQUENCE [LARGE SCALE GENOMIC DNA]</scope>
    <source>
        <strain evidence="3">DSM 22288 / NBRC 105244 / SMSP</strain>
    </source>
</reference>
<dbReference type="eggNOG" id="arCOG02740">
    <property type="taxonomic scope" value="Archaea"/>
</dbReference>
<dbReference type="RefSeq" id="WP_015286197.1">
    <property type="nucleotide sequence ID" value="NC_019943.1"/>
</dbReference>
<proteinExistence type="predicted"/>
<protein>
    <submittedName>
        <fullName evidence="2">Putative Fe-S protein</fullName>
    </submittedName>
</protein>
<dbReference type="PROSITE" id="PS51379">
    <property type="entry name" value="4FE4S_FER_2"/>
    <property type="match status" value="1"/>
</dbReference>
<accession>L0HJJ8</accession>
<dbReference type="InParanoid" id="L0HJJ8"/>
<dbReference type="EMBL" id="CP003167">
    <property type="protein sequence ID" value="AGB03234.1"/>
    <property type="molecule type" value="Genomic_DNA"/>
</dbReference>
<evidence type="ECO:0000313" key="3">
    <source>
        <dbReference type="Proteomes" id="UP000010824"/>
    </source>
</evidence>
<dbReference type="PROSITE" id="PS00198">
    <property type="entry name" value="4FE4S_FER_1"/>
    <property type="match status" value="1"/>
</dbReference>
<dbReference type="HOGENOM" id="CLU_081793_0_0_2"/>
<dbReference type="KEGG" id="mfo:Metfor_2229"/>
<dbReference type="GeneID" id="14309621"/>
<sequence length="269" mass="30072">MAVDDLKQEIRQKCAALDIPLVGFAPADRWDQPLLDPWVPEAFRPLSIYPETKTVIVFGLPVSLPIVDSAPSIWYHELYKTVNSLLDQDGYRIASFLASRGFPSVWIPRDGYGSLEIVKEKPVAFFSHRHAAFLAGLGNFGVNNVLLTPEFGPRVRFASVFTAAEIPPDTVREEPLCTRCMRCVDACPVNALPGQEYPDGLTDKLICTARSEALNKRALSPCGICIRVCPVGRDRILYQRQDCAMYDEENPDAASLQRSWKHVRSYGSR</sequence>
<reference evidence="2 3" key="2">
    <citation type="journal article" date="2014" name="Genome Announc.">
        <title>Complete Genome Sequence of Methanoregula formicica SMSPT, a Mesophilic Hydrogenotrophic Methanogen Isolated from a Methanogenic Upflow Anaerobic Sludge Blanket Reactor.</title>
        <authorList>
            <person name="Yamamoto K."/>
            <person name="Tamaki H."/>
            <person name="Cadillo-Quiroz H."/>
            <person name="Imachi H."/>
            <person name="Kyrpides N."/>
            <person name="Woyke T."/>
            <person name="Goodwin L."/>
            <person name="Zinder S.H."/>
            <person name="Kamagata Y."/>
            <person name="Liu W.T."/>
        </authorList>
    </citation>
    <scope>NUCLEOTIDE SEQUENCE [LARGE SCALE GENOMIC DNA]</scope>
    <source>
        <strain evidence="3">DSM 22288 / NBRC 105244 / SMSP</strain>
    </source>
</reference>
<name>L0HJJ8_METFS</name>
<dbReference type="STRING" id="593750.Metfor_2229"/>
<gene>
    <name evidence="2" type="ordered locus">Metfor_2229</name>
</gene>
<keyword evidence="3" id="KW-1185">Reference proteome</keyword>
<feature type="domain" description="4Fe-4S ferredoxin-type" evidence="1">
    <location>
        <begin position="167"/>
        <end position="197"/>
    </location>
</feature>
<evidence type="ECO:0000259" key="1">
    <source>
        <dbReference type="PROSITE" id="PS51379"/>
    </source>
</evidence>
<dbReference type="AlphaFoldDB" id="L0HJJ8"/>
<dbReference type="InterPro" id="IPR017900">
    <property type="entry name" value="4Fe4S_Fe_S_CS"/>
</dbReference>
<organism evidence="2 3">
    <name type="scientific">Methanoregula formicica (strain DSM 22288 / NBRC 105244 / SMSP)</name>
    <dbReference type="NCBI Taxonomy" id="593750"/>
    <lineage>
        <taxon>Archaea</taxon>
        <taxon>Methanobacteriati</taxon>
        <taxon>Methanobacteriota</taxon>
        <taxon>Stenosarchaea group</taxon>
        <taxon>Methanomicrobia</taxon>
        <taxon>Methanomicrobiales</taxon>
        <taxon>Methanoregulaceae</taxon>
        <taxon>Methanoregula</taxon>
    </lineage>
</organism>
<evidence type="ECO:0000313" key="2">
    <source>
        <dbReference type="EMBL" id="AGB03234.1"/>
    </source>
</evidence>
<dbReference type="GO" id="GO:0016491">
    <property type="term" value="F:oxidoreductase activity"/>
    <property type="evidence" value="ECO:0007669"/>
    <property type="project" value="UniProtKB-ARBA"/>
</dbReference>
<dbReference type="PANTHER" id="PTHR42827:SF1">
    <property type="entry name" value="IRON-SULFUR CLUSTER-BINDING PROTEIN"/>
    <property type="match status" value="1"/>
</dbReference>
<dbReference type="Gene3D" id="3.30.70.20">
    <property type="match status" value="1"/>
</dbReference>
<dbReference type="Pfam" id="PF12838">
    <property type="entry name" value="Fer4_7"/>
    <property type="match status" value="1"/>
</dbReference>
<dbReference type="Proteomes" id="UP000010824">
    <property type="component" value="Chromosome"/>
</dbReference>
<dbReference type="InterPro" id="IPR017896">
    <property type="entry name" value="4Fe4S_Fe-S-bd"/>
</dbReference>
<dbReference type="SUPFAM" id="SSF54862">
    <property type="entry name" value="4Fe-4S ferredoxins"/>
    <property type="match status" value="1"/>
</dbReference>
<dbReference type="PANTHER" id="PTHR42827">
    <property type="entry name" value="IRON-SULFUR CLUSTER-BINDING PROTEIN-RELATED"/>
    <property type="match status" value="1"/>
</dbReference>
<dbReference type="OrthoDB" id="23478at2157"/>